<name>A0AAV4AH56_9GAST</name>
<evidence type="ECO:0000313" key="2">
    <source>
        <dbReference type="EMBL" id="GFO06105.1"/>
    </source>
</evidence>
<accession>A0AAV4AH56</accession>
<protein>
    <submittedName>
        <fullName evidence="2">Uncharacterized protein</fullName>
    </submittedName>
</protein>
<gene>
    <name evidence="2" type="ORF">PoB_003261000</name>
</gene>
<evidence type="ECO:0000313" key="3">
    <source>
        <dbReference type="Proteomes" id="UP000735302"/>
    </source>
</evidence>
<comment type="caution">
    <text evidence="2">The sequence shown here is derived from an EMBL/GenBank/DDBJ whole genome shotgun (WGS) entry which is preliminary data.</text>
</comment>
<proteinExistence type="predicted"/>
<dbReference type="Proteomes" id="UP000735302">
    <property type="component" value="Unassembled WGS sequence"/>
</dbReference>
<feature type="compositionally biased region" description="Pro residues" evidence="1">
    <location>
        <begin position="103"/>
        <end position="114"/>
    </location>
</feature>
<reference evidence="2 3" key="1">
    <citation type="journal article" date="2021" name="Elife">
        <title>Chloroplast acquisition without the gene transfer in kleptoplastic sea slugs, Plakobranchus ocellatus.</title>
        <authorList>
            <person name="Maeda T."/>
            <person name="Takahashi S."/>
            <person name="Yoshida T."/>
            <person name="Shimamura S."/>
            <person name="Takaki Y."/>
            <person name="Nagai Y."/>
            <person name="Toyoda A."/>
            <person name="Suzuki Y."/>
            <person name="Arimoto A."/>
            <person name="Ishii H."/>
            <person name="Satoh N."/>
            <person name="Nishiyama T."/>
            <person name="Hasebe M."/>
            <person name="Maruyama T."/>
            <person name="Minagawa J."/>
            <person name="Obokata J."/>
            <person name="Shigenobu S."/>
        </authorList>
    </citation>
    <scope>NUCLEOTIDE SEQUENCE [LARGE SCALE GENOMIC DNA]</scope>
</reference>
<dbReference type="EMBL" id="BLXT01003762">
    <property type="protein sequence ID" value="GFO06105.1"/>
    <property type="molecule type" value="Genomic_DNA"/>
</dbReference>
<feature type="compositionally biased region" description="Low complexity" evidence="1">
    <location>
        <begin position="64"/>
        <end position="76"/>
    </location>
</feature>
<sequence length="114" mass="12249">MWPIDVKVISGFQVLRQVRAPVAGDRTCDRGVPTNLRADSLSTVPPTPQSFNDTHLIILDNGFPTKKQSPKSTQKSRGVGGTVDSESALRSAGTILSRVQAPSPSPWPERGPET</sequence>
<keyword evidence="3" id="KW-1185">Reference proteome</keyword>
<dbReference type="AlphaFoldDB" id="A0AAV4AH56"/>
<feature type="region of interest" description="Disordered" evidence="1">
    <location>
        <begin position="61"/>
        <end position="114"/>
    </location>
</feature>
<evidence type="ECO:0000256" key="1">
    <source>
        <dbReference type="SAM" id="MobiDB-lite"/>
    </source>
</evidence>
<organism evidence="2 3">
    <name type="scientific">Plakobranchus ocellatus</name>
    <dbReference type="NCBI Taxonomy" id="259542"/>
    <lineage>
        <taxon>Eukaryota</taxon>
        <taxon>Metazoa</taxon>
        <taxon>Spiralia</taxon>
        <taxon>Lophotrochozoa</taxon>
        <taxon>Mollusca</taxon>
        <taxon>Gastropoda</taxon>
        <taxon>Heterobranchia</taxon>
        <taxon>Euthyneura</taxon>
        <taxon>Panpulmonata</taxon>
        <taxon>Sacoglossa</taxon>
        <taxon>Placobranchoidea</taxon>
        <taxon>Plakobranchidae</taxon>
        <taxon>Plakobranchus</taxon>
    </lineage>
</organism>